<protein>
    <submittedName>
        <fullName evidence="1">Uncharacterized protein</fullName>
    </submittedName>
</protein>
<gene>
    <name evidence="1" type="ORF">A2290_01815</name>
</gene>
<organism evidence="1 2">
    <name type="scientific">candidate division WOR-1 bacterium RIFOXYB2_FULL_36_35</name>
    <dbReference type="NCBI Taxonomy" id="1802578"/>
    <lineage>
        <taxon>Bacteria</taxon>
        <taxon>Bacillati</taxon>
        <taxon>Saganbacteria</taxon>
    </lineage>
</organism>
<dbReference type="SUPFAM" id="SSF55874">
    <property type="entry name" value="ATPase domain of HSP90 chaperone/DNA topoisomerase II/histidine kinase"/>
    <property type="match status" value="1"/>
</dbReference>
<dbReference type="Gene3D" id="3.30.565.10">
    <property type="entry name" value="Histidine kinase-like ATPase, C-terminal domain"/>
    <property type="match status" value="1"/>
</dbReference>
<name>A0A1F4S2C8_UNCSA</name>
<dbReference type="Proteomes" id="UP000177905">
    <property type="component" value="Unassembled WGS sequence"/>
</dbReference>
<proteinExistence type="predicted"/>
<sequence>MGLAIRKRSEKSGENRKLRRVFFDNHVGNQNMPCDLKKIVVSSPTSVYAGEIPASTKLLTVFGRVIPFAMDSTLKTASFCASLFKLNNFQRELLRTKDMRVVDWESFVRQGAKEDQFAKELAVNGLEAIRGIKIVGMYGMGRLMSLRYVRGVANAFIEVTTRVVSDVGRVVRFLSIEADGRKDVSIELRERENTEFEHGTQVEVRSSLLTNLNNKILEGIHNTFRFVMDVDVKANAARVNNPQEWLSLKHGDINKESKGKLEIQVSGDSFKVKDSGHGMGADRLVKGYLGLGSSEGSLEREYRDDIQEADIYYSRDCSKGEQRVISNGRVSFLMCGVEIIGIDISGVNIENNLGIELGIGIRPSQSKDKIKLGGEEVKRISELIKQVLTIAGERKWSILNSIAAALESKELLFEMGEKDALLKFMCVEGKKVSEMEACFETLLLPNERGFVDLKVSRRKVYVRRELLAEFKISDAGVETYDSTLYESRRGYIVHWAEFNSDDVWVEVGKNVIINRKYQGNKLMLNLRAGFYVGYGDREMPKFRLLWPWEVDNSADNSMGEAGGVENTHAKRELSNYTDFLSRLGEQDRKGAAVYLRIFGDSKEARRLIKGVIKRRDKLGAGQIPLEKVLFRAKELSKANVDFYCIAGREFVRFSKPLDHMCELYELVNGRLIKTGIFSDSLELYHFEDELFIVEKKFDDNGGESFIIWLKGRDGKLRRVFSGNNKFINLYSHENRIVVIFQDNSSRDTPFVVCEGSKDRLIFEYKFEVPRCRAFNFSGDSVITAVGNVIVDKTIDGDLKEITFGEKSLLFVCKYDEGYLIQTFSSCEDKKIFLFRQGEATLEIDSPGFMQRARVVGDKIFLNGITDSHVNAFFEMGLDYKLKESSAKEFFLLDGEAGCFSFSNMNKIDRETSFYKIGTPLPVLMVFFLEKEGGSRFSDFAFLEERRDIYRCAAIPAHIPTKKAWFSSNDERETYENRRHEMLCRIVAGDYSKGVQNLELFGYFPAKAVESLGDELVLKIEGRLSTRIGEAFRFQEAYLSFIEKLWYASYGEIEGDLFRRVVSRWDILVNVLAGDIEELERILEYFDEKGIYMYLYNGKELPDDPEVKGFVHLLTREDLKVREANLPATVREIPKRGGWTGIVERHDLAFYYWAGLYDPGWSQEREKHARLLADWTRGYYKGDRIDHKVFKSYVRSEVKGQDLKRDICGREFIQNGIDAGAKKMDILTSTQRIGRDLYHFATYRDDGRGLSDSGVKELLLNLGVSDKRGGGLEGKKNIGKNGIGFESALNDNDVVVVKSSSGDGNYVEVELRGNNLDAQVSKYINGLTDAGVSGFEVSVGKKIGSVFDEEENKIKIAFREMALEFRVRDMAGLVDPAVLNISYKGVGIAERILNKESLALKGRGVYSLLKVEKEHEDRVVQNGLIVNHSKERYLKYFPEFLKRYVEDCAFEIGENEELTRGRDDVMEDERVVANIFIQLAMQKAIKEYLQTGEEFGNLPKDYLYSQHVELGNGNLEGNIPMEVKTLAEIINGGDINLVDLTGYQGREEELTMLMTLIGIKDSDGKIISLQDVRDSVARGALLESSLISSSFRMIMTSATRRRREFLEAYQAENEREDVAYLPTHLEKFQAMMLEIYQAMGLHDPKVVFYSNPKEIRIATFGPNVFKFRREAIEDDAKELNKILALRQEGLLAKLAMRGEDLVIRDLAYRADTAIKMLSSLIEGTGIHEEVHEHFVRLGIPEGWSHGKRFKDRAIGFVDVMLKNGYNPLIPQ</sequence>
<dbReference type="InterPro" id="IPR036890">
    <property type="entry name" value="HATPase_C_sf"/>
</dbReference>
<evidence type="ECO:0000313" key="1">
    <source>
        <dbReference type="EMBL" id="OGC14568.1"/>
    </source>
</evidence>
<dbReference type="Pfam" id="PF13589">
    <property type="entry name" value="HATPase_c_3"/>
    <property type="match status" value="1"/>
</dbReference>
<reference evidence="1 2" key="1">
    <citation type="journal article" date="2016" name="Nat. Commun.">
        <title>Thousands of microbial genomes shed light on interconnected biogeochemical processes in an aquifer system.</title>
        <authorList>
            <person name="Anantharaman K."/>
            <person name="Brown C.T."/>
            <person name="Hug L.A."/>
            <person name="Sharon I."/>
            <person name="Castelle C.J."/>
            <person name="Probst A.J."/>
            <person name="Thomas B.C."/>
            <person name="Singh A."/>
            <person name="Wilkins M.J."/>
            <person name="Karaoz U."/>
            <person name="Brodie E.L."/>
            <person name="Williams K.H."/>
            <person name="Hubbard S.S."/>
            <person name="Banfield J.F."/>
        </authorList>
    </citation>
    <scope>NUCLEOTIDE SEQUENCE [LARGE SCALE GENOMIC DNA]</scope>
</reference>
<accession>A0A1F4S2C8</accession>
<comment type="caution">
    <text evidence="1">The sequence shown here is derived from an EMBL/GenBank/DDBJ whole genome shotgun (WGS) entry which is preliminary data.</text>
</comment>
<dbReference type="EMBL" id="MEUA01000034">
    <property type="protein sequence ID" value="OGC14568.1"/>
    <property type="molecule type" value="Genomic_DNA"/>
</dbReference>
<evidence type="ECO:0000313" key="2">
    <source>
        <dbReference type="Proteomes" id="UP000177905"/>
    </source>
</evidence>